<evidence type="ECO:0000259" key="1">
    <source>
        <dbReference type="PROSITE" id="PS50994"/>
    </source>
</evidence>
<keyword evidence="3" id="KW-1185">Reference proteome</keyword>
<reference evidence="2" key="1">
    <citation type="submission" date="2023-03" db="EMBL/GenBank/DDBJ databases">
        <title>Chromosome-scale reference genome and RAD-based genetic map of yellow starthistle (Centaurea solstitialis) reveal putative structural variation and QTLs associated with invader traits.</title>
        <authorList>
            <person name="Reatini B."/>
            <person name="Cang F.A."/>
            <person name="Jiang Q."/>
            <person name="Mckibben M.T.W."/>
            <person name="Barker M.S."/>
            <person name="Rieseberg L.H."/>
            <person name="Dlugosch K.M."/>
        </authorList>
    </citation>
    <scope>NUCLEOTIDE SEQUENCE</scope>
    <source>
        <strain evidence="2">CAN-66</strain>
        <tissue evidence="2">Leaf</tissue>
    </source>
</reference>
<proteinExistence type="predicted"/>
<dbReference type="Pfam" id="PF24626">
    <property type="entry name" value="SH3_Tf2-1"/>
    <property type="match status" value="1"/>
</dbReference>
<organism evidence="2 3">
    <name type="scientific">Centaurea solstitialis</name>
    <name type="common">yellow star-thistle</name>
    <dbReference type="NCBI Taxonomy" id="347529"/>
    <lineage>
        <taxon>Eukaryota</taxon>
        <taxon>Viridiplantae</taxon>
        <taxon>Streptophyta</taxon>
        <taxon>Embryophyta</taxon>
        <taxon>Tracheophyta</taxon>
        <taxon>Spermatophyta</taxon>
        <taxon>Magnoliopsida</taxon>
        <taxon>eudicotyledons</taxon>
        <taxon>Gunneridae</taxon>
        <taxon>Pentapetalae</taxon>
        <taxon>asterids</taxon>
        <taxon>campanulids</taxon>
        <taxon>Asterales</taxon>
        <taxon>Asteraceae</taxon>
        <taxon>Carduoideae</taxon>
        <taxon>Cardueae</taxon>
        <taxon>Centaureinae</taxon>
        <taxon>Centaurea</taxon>
    </lineage>
</organism>
<dbReference type="EMBL" id="JARYMX010000001">
    <property type="protein sequence ID" value="KAJ9568381.1"/>
    <property type="molecule type" value="Genomic_DNA"/>
</dbReference>
<dbReference type="InterPro" id="IPR050951">
    <property type="entry name" value="Retrovirus_Pol_polyprotein"/>
</dbReference>
<dbReference type="PROSITE" id="PS50994">
    <property type="entry name" value="INTEGRASE"/>
    <property type="match status" value="1"/>
</dbReference>
<comment type="caution">
    <text evidence="2">The sequence shown here is derived from an EMBL/GenBank/DDBJ whole genome shotgun (WGS) entry which is preliminary data.</text>
</comment>
<dbReference type="SUPFAM" id="SSF54160">
    <property type="entry name" value="Chromo domain-like"/>
    <property type="match status" value="1"/>
</dbReference>
<accession>A0AA38U8Z3</accession>
<protein>
    <recommendedName>
        <fullName evidence="1">Integrase catalytic domain-containing protein</fullName>
    </recommendedName>
</protein>
<feature type="domain" description="Integrase catalytic" evidence="1">
    <location>
        <begin position="29"/>
        <end position="193"/>
    </location>
</feature>
<evidence type="ECO:0000313" key="3">
    <source>
        <dbReference type="Proteomes" id="UP001172457"/>
    </source>
</evidence>
<dbReference type="GO" id="GO:0015074">
    <property type="term" value="P:DNA integration"/>
    <property type="evidence" value="ECO:0007669"/>
    <property type="project" value="InterPro"/>
</dbReference>
<sequence length="436" mass="49551">MTNTIREFVQACDTCQRYKAATTAPAGLLQPLPIPNAIWDDISLDFITGLPKSKGFDVILVVVDRLSKYCHFIALKHPITARHLADVFVREIIRLHGIPKTVLSDRDPLFLSKFWQEIFALQGSHLKFSSAYHPETDGQTEVVNRSLETYLRCFAAEQPKMWSYWLPWAEFWHNTAYHVSTNTTPFDIVYGRPPPTVLQFIPGEISCELVAQDLSDRDEALKQLKYHLTRAQARMKSTADKHRRDVDFAIGDRVFLKLRPHRQQSVVRRINQKLAARYYGPFPIIAKVGSVAYKLQLPDSARIHPVFHVSLLKRAVGNHTVEPSLPPGMEMDSTISPLPLKCLATRSITKQGVRTEQWLIQWTGSTTDDATWEDAPAISRQFPTFRLEDKPEIYAGGIDSNGPTIVEQPIEQEGPPNPAPMPWKVYVRRKHKGGQV</sequence>
<name>A0AA38U8Z3_9ASTR</name>
<dbReference type="PANTHER" id="PTHR37984:SF5">
    <property type="entry name" value="PROTEIN NYNRIN-LIKE"/>
    <property type="match status" value="1"/>
</dbReference>
<dbReference type="Gene3D" id="3.30.420.10">
    <property type="entry name" value="Ribonuclease H-like superfamily/Ribonuclease H"/>
    <property type="match status" value="1"/>
</dbReference>
<gene>
    <name evidence="2" type="ORF">OSB04_004347</name>
</gene>
<dbReference type="PANTHER" id="PTHR37984">
    <property type="entry name" value="PROTEIN CBG26694"/>
    <property type="match status" value="1"/>
</dbReference>
<dbReference type="Pfam" id="PF00665">
    <property type="entry name" value="rve"/>
    <property type="match status" value="1"/>
</dbReference>
<dbReference type="InterPro" id="IPR056924">
    <property type="entry name" value="SH3_Tf2-1"/>
</dbReference>
<dbReference type="Proteomes" id="UP001172457">
    <property type="component" value="Chromosome 1"/>
</dbReference>
<dbReference type="SUPFAM" id="SSF53098">
    <property type="entry name" value="Ribonuclease H-like"/>
    <property type="match status" value="1"/>
</dbReference>
<evidence type="ECO:0000313" key="2">
    <source>
        <dbReference type="EMBL" id="KAJ9568381.1"/>
    </source>
</evidence>
<dbReference type="GO" id="GO:0003676">
    <property type="term" value="F:nucleic acid binding"/>
    <property type="evidence" value="ECO:0007669"/>
    <property type="project" value="InterPro"/>
</dbReference>
<dbReference type="InterPro" id="IPR012337">
    <property type="entry name" value="RNaseH-like_sf"/>
</dbReference>
<dbReference type="AlphaFoldDB" id="A0AA38U8Z3"/>
<dbReference type="InterPro" id="IPR001584">
    <property type="entry name" value="Integrase_cat-core"/>
</dbReference>
<dbReference type="InterPro" id="IPR036397">
    <property type="entry name" value="RNaseH_sf"/>
</dbReference>
<dbReference type="InterPro" id="IPR016197">
    <property type="entry name" value="Chromo-like_dom_sf"/>
</dbReference>